<evidence type="ECO:0000256" key="13">
    <source>
        <dbReference type="SAM" id="SignalP"/>
    </source>
</evidence>
<accession>A0ABY7F9Y5</accession>
<evidence type="ECO:0000313" key="14">
    <source>
        <dbReference type="EMBL" id="WAR18978.1"/>
    </source>
</evidence>
<comment type="pathway">
    <text evidence="2">Protein modification; protein glycosylation.</text>
</comment>
<reference evidence="14" key="1">
    <citation type="submission" date="2022-11" db="EMBL/GenBank/DDBJ databases">
        <title>Centuries of genome instability and evolution in soft-shell clam transmissible cancer (bioRxiv).</title>
        <authorList>
            <person name="Hart S.F.M."/>
            <person name="Yonemitsu M.A."/>
            <person name="Giersch R.M."/>
            <person name="Beal B.F."/>
            <person name="Arriagada G."/>
            <person name="Davis B.W."/>
            <person name="Ostrander E.A."/>
            <person name="Goff S.P."/>
            <person name="Metzger M.J."/>
        </authorList>
    </citation>
    <scope>NUCLEOTIDE SEQUENCE</scope>
    <source>
        <strain evidence="14">MELC-2E11</strain>
        <tissue evidence="14">Siphon/mantle</tissue>
    </source>
</reference>
<evidence type="ECO:0000256" key="10">
    <source>
        <dbReference type="ARBA" id="ARBA00033083"/>
    </source>
</evidence>
<evidence type="ECO:0000256" key="4">
    <source>
        <dbReference type="ARBA" id="ARBA00022679"/>
    </source>
</evidence>
<evidence type="ECO:0000256" key="11">
    <source>
        <dbReference type="ARBA" id="ARBA00047273"/>
    </source>
</evidence>
<evidence type="ECO:0000256" key="2">
    <source>
        <dbReference type="ARBA" id="ARBA00004922"/>
    </source>
</evidence>
<dbReference type="EC" id="2.4.1.221" evidence="3"/>
<keyword evidence="15" id="KW-1185">Reference proteome</keyword>
<evidence type="ECO:0000256" key="3">
    <source>
        <dbReference type="ARBA" id="ARBA00012196"/>
    </source>
</evidence>
<dbReference type="Proteomes" id="UP001164746">
    <property type="component" value="Chromosome 11"/>
</dbReference>
<comment type="catalytic activity">
    <reaction evidence="11">
        <text>L-threonyl-[protein] + GDP-beta-L-fucose = 3-O-(alpha-L-fucosyl)-L-threonyl-[protein] + GDP + H(+)</text>
        <dbReference type="Rhea" id="RHEA:70491"/>
        <dbReference type="Rhea" id="RHEA-COMP:11060"/>
        <dbReference type="Rhea" id="RHEA-COMP:17915"/>
        <dbReference type="ChEBI" id="CHEBI:15378"/>
        <dbReference type="ChEBI" id="CHEBI:30013"/>
        <dbReference type="ChEBI" id="CHEBI:57273"/>
        <dbReference type="ChEBI" id="CHEBI:58189"/>
        <dbReference type="ChEBI" id="CHEBI:189631"/>
        <dbReference type="EC" id="2.4.1.221"/>
    </reaction>
    <physiologicalReaction direction="left-to-right" evidence="11">
        <dbReference type="Rhea" id="RHEA:70492"/>
    </physiologicalReaction>
</comment>
<evidence type="ECO:0000256" key="9">
    <source>
        <dbReference type="ARBA" id="ARBA00026232"/>
    </source>
</evidence>
<dbReference type="Gene3D" id="3.40.50.11350">
    <property type="match status" value="1"/>
</dbReference>
<comment type="subcellular location">
    <subcellularLocation>
        <location evidence="1">Endoplasmic reticulum</location>
    </subcellularLocation>
</comment>
<feature type="signal peptide" evidence="13">
    <location>
        <begin position="1"/>
        <end position="22"/>
    </location>
</feature>
<comment type="catalytic activity">
    <reaction evidence="12">
        <text>L-seryl-[protein] + GDP-beta-L-fucose = 3-O-(alpha-L-fucosyl)-L-seryl-[protein] + GDP + H(+)</text>
        <dbReference type="Rhea" id="RHEA:63644"/>
        <dbReference type="Rhea" id="RHEA-COMP:9863"/>
        <dbReference type="Rhea" id="RHEA-COMP:17914"/>
        <dbReference type="ChEBI" id="CHEBI:15378"/>
        <dbReference type="ChEBI" id="CHEBI:29999"/>
        <dbReference type="ChEBI" id="CHEBI:57273"/>
        <dbReference type="ChEBI" id="CHEBI:58189"/>
        <dbReference type="ChEBI" id="CHEBI:189632"/>
        <dbReference type="EC" id="2.4.1.221"/>
    </reaction>
    <physiologicalReaction direction="left-to-right" evidence="12">
        <dbReference type="Rhea" id="RHEA:63645"/>
    </physiologicalReaction>
</comment>
<feature type="chain" id="PRO_5045543929" description="GDP-fucose protein O-fucosyltransferase 2" evidence="13">
    <location>
        <begin position="23"/>
        <end position="557"/>
    </location>
</feature>
<organism evidence="14 15">
    <name type="scientific">Mya arenaria</name>
    <name type="common">Soft-shell clam</name>
    <dbReference type="NCBI Taxonomy" id="6604"/>
    <lineage>
        <taxon>Eukaryota</taxon>
        <taxon>Metazoa</taxon>
        <taxon>Spiralia</taxon>
        <taxon>Lophotrochozoa</taxon>
        <taxon>Mollusca</taxon>
        <taxon>Bivalvia</taxon>
        <taxon>Autobranchia</taxon>
        <taxon>Heteroconchia</taxon>
        <taxon>Euheterodonta</taxon>
        <taxon>Imparidentia</taxon>
        <taxon>Neoheterodontei</taxon>
        <taxon>Myida</taxon>
        <taxon>Myoidea</taxon>
        <taxon>Myidae</taxon>
        <taxon>Mya</taxon>
    </lineage>
</organism>
<evidence type="ECO:0000256" key="1">
    <source>
        <dbReference type="ARBA" id="ARBA00004240"/>
    </source>
</evidence>
<dbReference type="Pfam" id="PF10250">
    <property type="entry name" value="O-FucT"/>
    <property type="match status" value="1"/>
</dbReference>
<dbReference type="InterPro" id="IPR019378">
    <property type="entry name" value="GDP-Fuc_O-FucTrfase"/>
</dbReference>
<proteinExistence type="inferred from homology"/>
<evidence type="ECO:0000256" key="5">
    <source>
        <dbReference type="ARBA" id="ARBA00022824"/>
    </source>
</evidence>
<evidence type="ECO:0000256" key="8">
    <source>
        <dbReference type="ARBA" id="ARBA00025803"/>
    </source>
</evidence>
<evidence type="ECO:0000256" key="6">
    <source>
        <dbReference type="ARBA" id="ARBA00023253"/>
    </source>
</evidence>
<gene>
    <name evidence="14" type="ORF">MAR_000816</name>
</gene>
<evidence type="ECO:0000313" key="15">
    <source>
        <dbReference type="Proteomes" id="UP001164746"/>
    </source>
</evidence>
<evidence type="ECO:0000256" key="7">
    <source>
        <dbReference type="ARBA" id="ARBA00023277"/>
    </source>
</evidence>
<name>A0ABY7F9Y5_MYAAR</name>
<keyword evidence="7" id="KW-0119">Carbohydrate metabolism</keyword>
<protein>
    <recommendedName>
        <fullName evidence="9">GDP-fucose protein O-fucosyltransferase 2</fullName>
        <ecNumber evidence="3">2.4.1.221</ecNumber>
    </recommendedName>
    <alternativeName>
        <fullName evidence="10">Peptide-O-fucosyltransferase 2</fullName>
    </alternativeName>
</protein>
<keyword evidence="6" id="KW-0294">Fucose metabolism</keyword>
<dbReference type="PANTHER" id="PTHR13398">
    <property type="entry name" value="GDP-FUCOSE PROTEIN O-FUCOSYLTRANSFERASE 2"/>
    <property type="match status" value="1"/>
</dbReference>
<dbReference type="InterPro" id="IPR045130">
    <property type="entry name" value="OFUT2-like"/>
</dbReference>
<keyword evidence="13" id="KW-0732">Signal</keyword>
<dbReference type="CDD" id="cd11298">
    <property type="entry name" value="O-FucT-2"/>
    <property type="match status" value="1"/>
</dbReference>
<comment type="similarity">
    <text evidence="8">Belongs to the glycosyltransferase 68 family.</text>
</comment>
<dbReference type="Gene3D" id="3.40.50.11340">
    <property type="match status" value="1"/>
</dbReference>
<evidence type="ECO:0000256" key="12">
    <source>
        <dbReference type="ARBA" id="ARBA00048647"/>
    </source>
</evidence>
<dbReference type="PANTHER" id="PTHR13398:SF0">
    <property type="entry name" value="GDP-FUCOSE PROTEIN O-FUCOSYLTRANSFERASE 2"/>
    <property type="match status" value="1"/>
</dbReference>
<sequence length="557" mass="64911">MFSFLMQIAFLLSTLSLHLISGHNDGNLYQAKDNLPEFGPAKPTRYLLYDVNPGEGFNLRRDVYMRVANMVKFLNEVEPWVLVLPPWGRLYHWQSGIQQTKQPWRHFFDVNSLALLAPVMEFEDYLKTVAKDVDHVYYLQRFKGGWSGKWEEKMEICECVEQPRYRQLGNGLWEGQFFGYENFYAKKFDCLSAQAYYVTFKDFLVNNSTDRSVFLDRAETLIHGRYSEWSPEWWTARRSMVFAKQLRDIGDKFRKDFLDSDDQSDKTELEVWTQMKRKHGEAKGGPYAALHLRRKDYLYAHKKEVPSLENAAKQIAKYLKKYKLKKLFLSTDAPADQVKEFKELVEKAGYEVFKYTPTSKDLEILKDGGVAIIDQWICAHAQIFVGTYVSTFSFRIQEEREIMGFNQEATFNRLCEKNKYTGDINISALCRTSNMFEVQYHRCEGHFGAKIPCPEFRVFAIVVETHIPYTHGNSCLIINHKKDLLVVLDGHTTIHTWNQSPLPASKVSSKEYVVFVFSVEAVQNSSVFSGMSTTVILYTAPQSRRAEYLQIPWCYIF</sequence>
<dbReference type="EMBL" id="CP111022">
    <property type="protein sequence ID" value="WAR18978.1"/>
    <property type="molecule type" value="Genomic_DNA"/>
</dbReference>
<keyword evidence="4" id="KW-0808">Transferase</keyword>
<keyword evidence="5" id="KW-0256">Endoplasmic reticulum</keyword>